<comment type="caution">
    <text evidence="7">The sequence shown here is derived from an EMBL/GenBank/DDBJ whole genome shotgun (WGS) entry which is preliminary data.</text>
</comment>
<organism evidence="7 8">
    <name type="scientific">Acidaminococcus fermentans</name>
    <dbReference type="NCBI Taxonomy" id="905"/>
    <lineage>
        <taxon>Bacteria</taxon>
        <taxon>Bacillati</taxon>
        <taxon>Bacillota</taxon>
        <taxon>Negativicutes</taxon>
        <taxon>Acidaminococcales</taxon>
        <taxon>Acidaminococcaceae</taxon>
        <taxon>Acidaminococcus</taxon>
    </lineage>
</organism>
<dbReference type="Pfam" id="PF03606">
    <property type="entry name" value="DcuC"/>
    <property type="match status" value="1"/>
</dbReference>
<protein>
    <submittedName>
        <fullName evidence="7">Uncharacterized membrane protein YfcC, ion transporter superfamily</fullName>
    </submittedName>
</protein>
<evidence type="ECO:0000256" key="2">
    <source>
        <dbReference type="ARBA" id="ARBA00022475"/>
    </source>
</evidence>
<proteinExistence type="predicted"/>
<keyword evidence="2" id="KW-1003">Cell membrane</keyword>
<reference evidence="7 8" key="1">
    <citation type="submission" date="2016-10" db="EMBL/GenBank/DDBJ databases">
        <authorList>
            <person name="Varghese N."/>
            <person name="Submissions S."/>
        </authorList>
    </citation>
    <scope>NUCLEOTIDE SEQUENCE [LARGE SCALE GENOMIC DNA]</scope>
    <source>
        <strain evidence="7 8">WCC6</strain>
    </source>
</reference>
<feature type="transmembrane region" description="Helical" evidence="6">
    <location>
        <begin position="400"/>
        <end position="419"/>
    </location>
</feature>
<dbReference type="InterPro" id="IPR018385">
    <property type="entry name" value="C4_dicarb_anaerob_car-like"/>
</dbReference>
<feature type="transmembrane region" description="Helical" evidence="6">
    <location>
        <begin position="179"/>
        <end position="197"/>
    </location>
</feature>
<dbReference type="RefSeq" id="WP_074707981.1">
    <property type="nucleotide sequence ID" value="NZ_FNOP01000018.1"/>
</dbReference>
<feature type="transmembrane region" description="Helical" evidence="6">
    <location>
        <begin position="203"/>
        <end position="226"/>
    </location>
</feature>
<feature type="transmembrane region" description="Helical" evidence="6">
    <location>
        <begin position="78"/>
        <end position="99"/>
    </location>
</feature>
<keyword evidence="4 6" id="KW-1133">Transmembrane helix</keyword>
<evidence type="ECO:0000313" key="8">
    <source>
        <dbReference type="Proteomes" id="UP000182379"/>
    </source>
</evidence>
<name>A0A1H3A545_ACIFE</name>
<feature type="transmembrane region" description="Helical" evidence="6">
    <location>
        <begin position="323"/>
        <end position="341"/>
    </location>
</feature>
<dbReference type="PANTHER" id="PTHR43652:SF6">
    <property type="entry name" value="ARGININE REPRESSOR"/>
    <property type="match status" value="1"/>
</dbReference>
<dbReference type="EMBL" id="FNOP01000018">
    <property type="protein sequence ID" value="SDX24314.1"/>
    <property type="molecule type" value="Genomic_DNA"/>
</dbReference>
<evidence type="ECO:0000256" key="4">
    <source>
        <dbReference type="ARBA" id="ARBA00022989"/>
    </source>
</evidence>
<keyword evidence="3 6" id="KW-0812">Transmembrane</keyword>
<evidence type="ECO:0000256" key="6">
    <source>
        <dbReference type="SAM" id="Phobius"/>
    </source>
</evidence>
<sequence>MADQPKKQRKMLSSYPIVFLFLIFTAILTWFVPQSVVINDHGTKKIIYDAILVKGKVMAGQGLQPMGLWDIIMAPAKGFVKAAQLCFALLMAGAFLHLLNYVGAMRAGIGWLLKRFTGKTLIVVLTFFSALFGAVYGLWEEIPAYSMAVVPLFVLAGYDVVTGIGVLTVGATAGNMASVVNPFSLGAAVGAIGNESLSLGSGIVLRLVLFAVLYLVALAYVLQYAARVKKDPSRSIVAGLPVNTMVEERQEEVEITSRQALSIGLLVLIVIAMICGYVPWDSIKFADGTTAKTLVNLPFTTLAKVPVLGNLLGAEHYTQFGDWYFEEFSFVFLAGALLLGIINKIPEATFIKEFIAGARDLLSVVLVLAIANGISVIMGSKTAGMSVTFVYWIQNALQGVPSWAFSLAVILSYVAIGFFMQSTSGVAGITMPILGAVAYALYETAPIGPVGGQVLLIASFTIGLNFTSALYPSATNMGTLELYKVPYDIYLKFILKGALLLLVTGGIIVSVAPMLGIL</sequence>
<comment type="subcellular location">
    <subcellularLocation>
        <location evidence="1">Cell membrane</location>
        <topology evidence="1">Multi-pass membrane protein</topology>
    </subcellularLocation>
</comment>
<dbReference type="Proteomes" id="UP000182379">
    <property type="component" value="Unassembled WGS sequence"/>
</dbReference>
<dbReference type="InterPro" id="IPR051679">
    <property type="entry name" value="DASS-Related_Transporters"/>
</dbReference>
<gene>
    <name evidence="7" type="ORF">SAMN05216495_11822</name>
</gene>
<feature type="transmembrane region" description="Helical" evidence="6">
    <location>
        <begin position="454"/>
        <end position="472"/>
    </location>
</feature>
<evidence type="ECO:0000256" key="5">
    <source>
        <dbReference type="ARBA" id="ARBA00023136"/>
    </source>
</evidence>
<feature type="transmembrane region" description="Helical" evidence="6">
    <location>
        <begin position="260"/>
        <end position="280"/>
    </location>
</feature>
<accession>A0A1H3A545</accession>
<dbReference type="PANTHER" id="PTHR43652">
    <property type="entry name" value="BASIC AMINO ACID ANTIPORTER YFCC-RELATED"/>
    <property type="match status" value="1"/>
</dbReference>
<feature type="transmembrane region" description="Helical" evidence="6">
    <location>
        <begin position="493"/>
        <end position="515"/>
    </location>
</feature>
<feature type="transmembrane region" description="Helical" evidence="6">
    <location>
        <begin position="12"/>
        <end position="32"/>
    </location>
</feature>
<evidence type="ECO:0000256" key="3">
    <source>
        <dbReference type="ARBA" id="ARBA00022692"/>
    </source>
</evidence>
<feature type="transmembrane region" description="Helical" evidence="6">
    <location>
        <begin position="145"/>
        <end position="167"/>
    </location>
</feature>
<feature type="transmembrane region" description="Helical" evidence="6">
    <location>
        <begin position="120"/>
        <end position="139"/>
    </location>
</feature>
<feature type="transmembrane region" description="Helical" evidence="6">
    <location>
        <begin position="361"/>
        <end position="380"/>
    </location>
</feature>
<evidence type="ECO:0000256" key="1">
    <source>
        <dbReference type="ARBA" id="ARBA00004651"/>
    </source>
</evidence>
<dbReference type="GO" id="GO:0005886">
    <property type="term" value="C:plasma membrane"/>
    <property type="evidence" value="ECO:0007669"/>
    <property type="project" value="UniProtKB-SubCell"/>
</dbReference>
<keyword evidence="5 6" id="KW-0472">Membrane</keyword>
<dbReference type="AlphaFoldDB" id="A0A1H3A545"/>
<evidence type="ECO:0000313" key="7">
    <source>
        <dbReference type="EMBL" id="SDX24314.1"/>
    </source>
</evidence>
<feature type="transmembrane region" description="Helical" evidence="6">
    <location>
        <begin position="426"/>
        <end position="442"/>
    </location>
</feature>